<dbReference type="Proteomes" id="UP000030764">
    <property type="component" value="Unassembled WGS sequence"/>
</dbReference>
<protein>
    <submittedName>
        <fullName evidence="1">Uncharacterized protein</fullName>
    </submittedName>
</protein>
<accession>A0A085LWL9</accession>
<proteinExistence type="predicted"/>
<dbReference type="EMBL" id="KL363272">
    <property type="protein sequence ID" value="KFD49365.1"/>
    <property type="molecule type" value="Genomic_DNA"/>
</dbReference>
<reference evidence="1 2" key="1">
    <citation type="journal article" date="2014" name="Nat. Genet.">
        <title>Genome and transcriptome of the porcine whipworm Trichuris suis.</title>
        <authorList>
            <person name="Jex A.R."/>
            <person name="Nejsum P."/>
            <person name="Schwarz E.M."/>
            <person name="Hu L."/>
            <person name="Young N.D."/>
            <person name="Hall R.S."/>
            <person name="Korhonen P.K."/>
            <person name="Liao S."/>
            <person name="Thamsborg S."/>
            <person name="Xia J."/>
            <person name="Xu P."/>
            <person name="Wang S."/>
            <person name="Scheerlinck J.P."/>
            <person name="Hofmann A."/>
            <person name="Sternberg P.W."/>
            <person name="Wang J."/>
            <person name="Gasser R.B."/>
        </authorList>
    </citation>
    <scope>NUCLEOTIDE SEQUENCE [LARGE SCALE GENOMIC DNA]</scope>
    <source>
        <strain evidence="1">DCEP-RM93M</strain>
    </source>
</reference>
<sequence>MILSPCITISFASILSMTFKSASKRKEGLPFLCGRMHHLEMEDKWVQYIDVYTIMRIISTVFRFTQFNISQAERRHRPMIGRCYLSIRKTGGKKRAAVVPRQNFKMSPLCSSPTNPSDNQLHVVPLAFQIMTE</sequence>
<dbReference type="AlphaFoldDB" id="A0A085LWL9"/>
<evidence type="ECO:0000313" key="2">
    <source>
        <dbReference type="Proteomes" id="UP000030764"/>
    </source>
</evidence>
<organism evidence="1 2">
    <name type="scientific">Trichuris suis</name>
    <name type="common">pig whipworm</name>
    <dbReference type="NCBI Taxonomy" id="68888"/>
    <lineage>
        <taxon>Eukaryota</taxon>
        <taxon>Metazoa</taxon>
        <taxon>Ecdysozoa</taxon>
        <taxon>Nematoda</taxon>
        <taxon>Enoplea</taxon>
        <taxon>Dorylaimia</taxon>
        <taxon>Trichinellida</taxon>
        <taxon>Trichuridae</taxon>
        <taxon>Trichuris</taxon>
    </lineage>
</organism>
<gene>
    <name evidence="1" type="ORF">M513_09728</name>
</gene>
<keyword evidence="2" id="KW-1185">Reference proteome</keyword>
<evidence type="ECO:0000313" key="1">
    <source>
        <dbReference type="EMBL" id="KFD49365.1"/>
    </source>
</evidence>
<name>A0A085LWL9_9BILA</name>